<feature type="transmembrane region" description="Helical" evidence="1">
    <location>
        <begin position="78"/>
        <end position="98"/>
    </location>
</feature>
<dbReference type="GO" id="GO:0016020">
    <property type="term" value="C:membrane"/>
    <property type="evidence" value="ECO:0007669"/>
    <property type="project" value="InterPro"/>
</dbReference>
<dbReference type="AlphaFoldDB" id="A0A225EFX5"/>
<evidence type="ECO:0000313" key="3">
    <source>
        <dbReference type="EMBL" id="OWK47245.1"/>
    </source>
</evidence>
<feature type="domain" description="EamA" evidence="2">
    <location>
        <begin position="13"/>
        <end position="145"/>
    </location>
</feature>
<feature type="transmembrane region" description="Helical" evidence="1">
    <location>
        <begin position="223"/>
        <end position="245"/>
    </location>
</feature>
<keyword evidence="1" id="KW-0472">Membrane</keyword>
<dbReference type="Proteomes" id="UP000214646">
    <property type="component" value="Unassembled WGS sequence"/>
</dbReference>
<feature type="transmembrane region" description="Helical" evidence="1">
    <location>
        <begin position="49"/>
        <end position="66"/>
    </location>
</feature>
<feature type="transmembrane region" description="Helical" evidence="1">
    <location>
        <begin position="282"/>
        <end position="302"/>
    </location>
</feature>
<dbReference type="PANTHER" id="PTHR22911:SF79">
    <property type="entry name" value="MOBA-LIKE NTP TRANSFERASE DOMAIN-CONTAINING PROTEIN"/>
    <property type="match status" value="1"/>
</dbReference>
<keyword evidence="4" id="KW-1185">Reference proteome</keyword>
<dbReference type="SUPFAM" id="SSF103481">
    <property type="entry name" value="Multidrug resistance efflux transporter EmrE"/>
    <property type="match status" value="2"/>
</dbReference>
<feature type="transmembrane region" description="Helical" evidence="1">
    <location>
        <begin position="134"/>
        <end position="153"/>
    </location>
</feature>
<dbReference type="PANTHER" id="PTHR22911">
    <property type="entry name" value="ACYL-MALONYL CONDENSING ENZYME-RELATED"/>
    <property type="match status" value="1"/>
</dbReference>
<evidence type="ECO:0000259" key="2">
    <source>
        <dbReference type="Pfam" id="PF00892"/>
    </source>
</evidence>
<dbReference type="OrthoDB" id="9814731at2"/>
<feature type="transmembrane region" description="Helical" evidence="1">
    <location>
        <begin position="188"/>
        <end position="211"/>
    </location>
</feature>
<sequence>MGFAPPSPAQARVLLVVAAVLWSLGSFFTRVLREPTGLGLDDPQLTPLQIAFFRNCFAGLVLVPALRLRHLRVRPTMLAMVLCFGVMSGLYLSALGLGQAANAILLQNSAPFWVYLLGVYLLGEAADRRNLSAILLGLCGTIVIVCGNWPRGAGEGTDALVLMMGVGSGATYAGVVLFLRHLRAESSVWLSVMNLVGSAGIIGIFVLLRYGPSETWAWVAAPSPAQIACLVVFGAVQMAIPYWLFTSGLRSVSPQEAGIITLLEPILNPVWAYLIAPDKEVPTVWTWVGGLLLLGALGWRYVPRKTRVAGVLDQPPADDSSPRIMA</sequence>
<evidence type="ECO:0000256" key="1">
    <source>
        <dbReference type="SAM" id="Phobius"/>
    </source>
</evidence>
<name>A0A225EFX5_9BACT</name>
<comment type="caution">
    <text evidence="3">The sequence shown here is derived from an EMBL/GenBank/DDBJ whole genome shotgun (WGS) entry which is preliminary data.</text>
</comment>
<feature type="domain" description="EamA" evidence="2">
    <location>
        <begin position="162"/>
        <end position="296"/>
    </location>
</feature>
<proteinExistence type="predicted"/>
<reference evidence="4" key="1">
    <citation type="submission" date="2017-06" db="EMBL/GenBank/DDBJ databases">
        <title>Genome analysis of Fimbriiglobus ruber SP5, the first member of the order Planctomycetales with confirmed chitinolytic capability.</title>
        <authorList>
            <person name="Ravin N.V."/>
            <person name="Rakitin A.L."/>
            <person name="Ivanova A.A."/>
            <person name="Beletsky A.V."/>
            <person name="Kulichevskaya I.S."/>
            <person name="Mardanov A.V."/>
            <person name="Dedysh S.N."/>
        </authorList>
    </citation>
    <scope>NUCLEOTIDE SEQUENCE [LARGE SCALE GENOMIC DNA]</scope>
    <source>
        <strain evidence="4">SP5</strain>
    </source>
</reference>
<keyword evidence="1" id="KW-1133">Transmembrane helix</keyword>
<feature type="transmembrane region" description="Helical" evidence="1">
    <location>
        <begin position="104"/>
        <end position="122"/>
    </location>
</feature>
<gene>
    <name evidence="3" type="ORF">FRUB_00944</name>
</gene>
<feature type="transmembrane region" description="Helical" evidence="1">
    <location>
        <begin position="257"/>
        <end position="276"/>
    </location>
</feature>
<dbReference type="Pfam" id="PF00892">
    <property type="entry name" value="EamA"/>
    <property type="match status" value="2"/>
</dbReference>
<dbReference type="InterPro" id="IPR037185">
    <property type="entry name" value="EmrE-like"/>
</dbReference>
<dbReference type="EMBL" id="NIDE01000001">
    <property type="protein sequence ID" value="OWK47245.1"/>
    <property type="molecule type" value="Genomic_DNA"/>
</dbReference>
<feature type="transmembrane region" description="Helical" evidence="1">
    <location>
        <begin position="159"/>
        <end position="179"/>
    </location>
</feature>
<dbReference type="InterPro" id="IPR000620">
    <property type="entry name" value="EamA_dom"/>
</dbReference>
<protein>
    <submittedName>
        <fullName evidence="3">Membrane protein</fullName>
    </submittedName>
</protein>
<accession>A0A225EFX5</accession>
<evidence type="ECO:0000313" key="4">
    <source>
        <dbReference type="Proteomes" id="UP000214646"/>
    </source>
</evidence>
<dbReference type="RefSeq" id="WP_088252370.1">
    <property type="nucleotide sequence ID" value="NZ_NIDE01000001.1"/>
</dbReference>
<keyword evidence="1" id="KW-0812">Transmembrane</keyword>
<organism evidence="3 4">
    <name type="scientific">Fimbriiglobus ruber</name>
    <dbReference type="NCBI Taxonomy" id="1908690"/>
    <lineage>
        <taxon>Bacteria</taxon>
        <taxon>Pseudomonadati</taxon>
        <taxon>Planctomycetota</taxon>
        <taxon>Planctomycetia</taxon>
        <taxon>Gemmatales</taxon>
        <taxon>Gemmataceae</taxon>
        <taxon>Fimbriiglobus</taxon>
    </lineage>
</organism>